<comment type="caution">
    <text evidence="1">The sequence shown here is derived from an EMBL/GenBank/DDBJ whole genome shotgun (WGS) entry which is preliminary data.</text>
</comment>
<dbReference type="InterPro" id="IPR021724">
    <property type="entry name" value="DUF3297"/>
</dbReference>
<accession>A0A0F5VFZ3</accession>
<dbReference type="RefSeq" id="WP_046219804.1">
    <property type="nucleotide sequence ID" value="NZ_JWYV01000003.1"/>
</dbReference>
<reference evidence="1 2" key="1">
    <citation type="submission" date="2014-12" db="EMBL/GenBank/DDBJ databases">
        <title>Mercury Reductase activity and rhizosphere competence traits in the genome of root associated Photobacterium halotolerans MELD1.</title>
        <authorList>
            <person name="Mathew D.C."/>
            <person name="Huang C.-C."/>
        </authorList>
    </citation>
    <scope>NUCLEOTIDE SEQUENCE [LARGE SCALE GENOMIC DNA]</scope>
    <source>
        <strain evidence="1 2">MELD1</strain>
    </source>
</reference>
<sequence length="82" mass="9323">MSDSNNKPALPDHLSGNPRSPHFVEACFEHHIGIRLNGKERTDVEEYCISEGWVKIPSPKAKDRFGQPMLIKLKGEVEAFYK</sequence>
<dbReference type="OrthoDB" id="8756821at2"/>
<keyword evidence="1" id="KW-0575">Peroxidase</keyword>
<name>A0A0F5VFZ3_9GAMM</name>
<gene>
    <name evidence="1" type="ORF">KY46_06450</name>
</gene>
<dbReference type="EMBL" id="JWYV01000003">
    <property type="protein sequence ID" value="KKD00732.1"/>
    <property type="molecule type" value="Genomic_DNA"/>
</dbReference>
<dbReference type="GO" id="GO:0004601">
    <property type="term" value="F:peroxidase activity"/>
    <property type="evidence" value="ECO:0007669"/>
    <property type="project" value="UniProtKB-KW"/>
</dbReference>
<dbReference type="Pfam" id="PF11730">
    <property type="entry name" value="DUF3297"/>
    <property type="match status" value="1"/>
</dbReference>
<dbReference type="PATRIC" id="fig|265726.11.peg.3198"/>
<keyword evidence="1" id="KW-0560">Oxidoreductase</keyword>
<dbReference type="Proteomes" id="UP000033633">
    <property type="component" value="Unassembled WGS sequence"/>
</dbReference>
<evidence type="ECO:0000313" key="2">
    <source>
        <dbReference type="Proteomes" id="UP000033633"/>
    </source>
</evidence>
<organism evidence="1 2">
    <name type="scientific">Photobacterium halotolerans</name>
    <dbReference type="NCBI Taxonomy" id="265726"/>
    <lineage>
        <taxon>Bacteria</taxon>
        <taxon>Pseudomonadati</taxon>
        <taxon>Pseudomonadota</taxon>
        <taxon>Gammaproteobacteria</taxon>
        <taxon>Vibrionales</taxon>
        <taxon>Vibrionaceae</taxon>
        <taxon>Photobacterium</taxon>
    </lineage>
</organism>
<protein>
    <submittedName>
        <fullName evidence="1">Glutathione peroxidase</fullName>
    </submittedName>
</protein>
<proteinExistence type="predicted"/>
<dbReference type="STRING" id="265726.KY46_06450"/>
<keyword evidence="2" id="KW-1185">Reference proteome</keyword>
<dbReference type="AlphaFoldDB" id="A0A0F5VFZ3"/>
<evidence type="ECO:0000313" key="1">
    <source>
        <dbReference type="EMBL" id="KKD00732.1"/>
    </source>
</evidence>